<evidence type="ECO:0000256" key="1">
    <source>
        <dbReference type="ARBA" id="ARBA00022574"/>
    </source>
</evidence>
<dbReference type="Pfam" id="PF00400">
    <property type="entry name" value="WD40"/>
    <property type="match status" value="4"/>
</dbReference>
<keyword evidence="2" id="KW-0677">Repeat</keyword>
<evidence type="ECO:0000313" key="6">
    <source>
        <dbReference type="Ensembl" id="ENSGWIP00000015400.1"/>
    </source>
</evidence>
<dbReference type="GeneID" id="114468633"/>
<dbReference type="PANTHER" id="PTHR19855">
    <property type="entry name" value="WD40 REPEAT PROTEIN 12, 37"/>
    <property type="match status" value="1"/>
</dbReference>
<dbReference type="Ensembl" id="ENSGWIT00000017019.1">
    <property type="protein sequence ID" value="ENSGWIP00000015400.1"/>
    <property type="gene ID" value="ENSGWIG00000008635.1"/>
</dbReference>
<gene>
    <name evidence="6" type="primary">fbxw9</name>
</gene>
<dbReference type="RefSeq" id="XP_028311444.1">
    <property type="nucleotide sequence ID" value="XM_028455643.1"/>
</dbReference>
<evidence type="ECO:0000313" key="7">
    <source>
        <dbReference type="Proteomes" id="UP000694680"/>
    </source>
</evidence>
<dbReference type="PROSITE" id="PS50181">
    <property type="entry name" value="FBOX"/>
    <property type="match status" value="1"/>
</dbReference>
<keyword evidence="1 3" id="KW-0853">WD repeat</keyword>
<dbReference type="InterPro" id="IPR036322">
    <property type="entry name" value="WD40_repeat_dom_sf"/>
</dbReference>
<dbReference type="AlphaFoldDB" id="A0A8C5E347"/>
<evidence type="ECO:0000256" key="4">
    <source>
        <dbReference type="SAM" id="MobiDB-lite"/>
    </source>
</evidence>
<organism evidence="6 7">
    <name type="scientific">Gouania willdenowi</name>
    <name type="common">Blunt-snouted clingfish</name>
    <name type="synonym">Lepadogaster willdenowi</name>
    <dbReference type="NCBI Taxonomy" id="441366"/>
    <lineage>
        <taxon>Eukaryota</taxon>
        <taxon>Metazoa</taxon>
        <taxon>Chordata</taxon>
        <taxon>Craniata</taxon>
        <taxon>Vertebrata</taxon>
        <taxon>Euteleostomi</taxon>
        <taxon>Actinopterygii</taxon>
        <taxon>Neopterygii</taxon>
        <taxon>Teleostei</taxon>
        <taxon>Neoteleostei</taxon>
        <taxon>Acanthomorphata</taxon>
        <taxon>Ovalentaria</taxon>
        <taxon>Blenniimorphae</taxon>
        <taxon>Blenniiformes</taxon>
        <taxon>Gobiesocoidei</taxon>
        <taxon>Gobiesocidae</taxon>
        <taxon>Gobiesocinae</taxon>
        <taxon>Gouania</taxon>
    </lineage>
</organism>
<dbReference type="PROSITE" id="PS00678">
    <property type="entry name" value="WD_REPEATS_1"/>
    <property type="match status" value="2"/>
</dbReference>
<name>A0A8C5E347_GOUWI</name>
<evidence type="ECO:0000256" key="2">
    <source>
        <dbReference type="ARBA" id="ARBA00022737"/>
    </source>
</evidence>
<dbReference type="CTD" id="84261"/>
<feature type="region of interest" description="Disordered" evidence="4">
    <location>
        <begin position="144"/>
        <end position="171"/>
    </location>
</feature>
<dbReference type="SUPFAM" id="SSF50978">
    <property type="entry name" value="WD40 repeat-like"/>
    <property type="match status" value="1"/>
</dbReference>
<dbReference type="PRINTS" id="PR00320">
    <property type="entry name" value="GPROTEINBRPT"/>
</dbReference>
<reference evidence="6" key="2">
    <citation type="submission" date="2025-05" db="UniProtKB">
        <authorList>
            <consortium name="Ensembl"/>
        </authorList>
    </citation>
    <scope>IDENTIFICATION</scope>
</reference>
<feature type="compositionally biased region" description="Low complexity" evidence="4">
    <location>
        <begin position="34"/>
        <end position="45"/>
    </location>
</feature>
<dbReference type="Proteomes" id="UP000694680">
    <property type="component" value="Chromosome 8"/>
</dbReference>
<dbReference type="InterPro" id="IPR036047">
    <property type="entry name" value="F-box-like_dom_sf"/>
</dbReference>
<feature type="repeat" description="WD" evidence="3">
    <location>
        <begin position="327"/>
        <end position="366"/>
    </location>
</feature>
<dbReference type="InterPro" id="IPR019775">
    <property type="entry name" value="WD40_repeat_CS"/>
</dbReference>
<dbReference type="PROSITE" id="PS50082">
    <property type="entry name" value="WD_REPEATS_2"/>
    <property type="match status" value="1"/>
</dbReference>
<dbReference type="Ensembl" id="ENSGWIT00000017020.1">
    <property type="protein sequence ID" value="ENSGWIP00000015401.1"/>
    <property type="gene ID" value="ENSGWIG00000008635.1"/>
</dbReference>
<evidence type="ECO:0000259" key="5">
    <source>
        <dbReference type="PROSITE" id="PS50181"/>
    </source>
</evidence>
<sequence>MSDDTLDPGDPAGEPSTSCGECESVASPTHLDSPRPSLSSDISPSTSEERGLLSLPFEILAHIASQLPAQCVIDVLPKVCQVLGNVANDSTSWQLRARKVIGSRAGFPVGPRENFDWPAACVEMEELITCWTGGVHHVAKQIREEEEQRSQEGAQQRAGQDGRLAAEGEEQVDGVRVAAQEVVYGADEGMDMDGDDGEMGVNLEMGFREGAIMEEEQNHRMVFNAQEQQFAFPNLQELMLYPRNQNNERQAELPQHQSLRSPSPPSTALEFFTLPSAHIAHVNSVLLLGGEGAVCATASRDWNVKLWDLQESPNGTERHNLLGQGEFNTHRGWVWCMASQGSLLATGGFDKTVRLWDLQAAGAARGRIGTGAAVLCLSCQPDVLLVGTFDKRITMYDTRAGDQLVESLSLHVNAVMCLAADDKFIFSGSKDCTVCVYDRRAAKVLKKIRLKSYLLSMSYSGSEVWAGDNMGRLHCLSMHNGVLNPPSQFNVGHTALITGIHRTSGSLYTCSSDGTIKVHIPCAPPRTLCTLDHRAGINGLSVEAGVLAAATGDLSVEIWRPRK</sequence>
<dbReference type="InterPro" id="IPR020472">
    <property type="entry name" value="WD40_PAC1"/>
</dbReference>
<feature type="domain" description="F-box" evidence="5">
    <location>
        <begin position="49"/>
        <end position="96"/>
    </location>
</feature>
<dbReference type="InterPro" id="IPR015943">
    <property type="entry name" value="WD40/YVTN_repeat-like_dom_sf"/>
</dbReference>
<evidence type="ECO:0000256" key="3">
    <source>
        <dbReference type="PROSITE-ProRule" id="PRU00221"/>
    </source>
</evidence>
<protein>
    <recommendedName>
        <fullName evidence="5">F-box domain-containing protein</fullName>
    </recommendedName>
</protein>
<dbReference type="PANTHER" id="PTHR19855:SF34">
    <property type="entry name" value="F-BOX_WD REPEAT-CONTAINING PROTEIN 9"/>
    <property type="match status" value="1"/>
</dbReference>
<dbReference type="OrthoDB" id="71437at2759"/>
<reference evidence="6" key="1">
    <citation type="submission" date="2020-06" db="EMBL/GenBank/DDBJ databases">
        <authorList>
            <consortium name="Wellcome Sanger Institute Data Sharing"/>
        </authorList>
    </citation>
    <scope>NUCLEOTIDE SEQUENCE [LARGE SCALE GENOMIC DNA]</scope>
</reference>
<feature type="region of interest" description="Disordered" evidence="4">
    <location>
        <begin position="1"/>
        <end position="45"/>
    </location>
</feature>
<accession>A0A8C5E347</accession>
<dbReference type="InterPro" id="IPR001680">
    <property type="entry name" value="WD40_rpt"/>
</dbReference>
<dbReference type="SUPFAM" id="SSF81383">
    <property type="entry name" value="F-box domain"/>
    <property type="match status" value="1"/>
</dbReference>
<dbReference type="Gene3D" id="2.130.10.10">
    <property type="entry name" value="YVTN repeat-like/Quinoprotein amine dehydrogenase"/>
    <property type="match status" value="2"/>
</dbReference>
<dbReference type="PROSITE" id="PS50294">
    <property type="entry name" value="WD_REPEATS_REGION"/>
    <property type="match status" value="1"/>
</dbReference>
<proteinExistence type="predicted"/>
<dbReference type="RefSeq" id="XP_028311446.1">
    <property type="nucleotide sequence ID" value="XM_028455645.1"/>
</dbReference>
<dbReference type="SMART" id="SM00320">
    <property type="entry name" value="WD40"/>
    <property type="match status" value="6"/>
</dbReference>
<keyword evidence="7" id="KW-1185">Reference proteome</keyword>
<dbReference type="InterPro" id="IPR001810">
    <property type="entry name" value="F-box_dom"/>
</dbReference>